<protein>
    <recommendedName>
        <fullName evidence="5">DHHA2 domain-containing protein</fullName>
    </recommendedName>
</protein>
<dbReference type="AlphaFoldDB" id="A0A1E4TA16"/>
<dbReference type="GO" id="GO:0046872">
    <property type="term" value="F:metal ion binding"/>
    <property type="evidence" value="ECO:0007669"/>
    <property type="project" value="UniProtKB-KW"/>
</dbReference>
<comment type="cofactor">
    <cofactor evidence="1">
        <name>Mn(2+)</name>
        <dbReference type="ChEBI" id="CHEBI:29035"/>
    </cofactor>
</comment>
<reference evidence="7" key="1">
    <citation type="submission" date="2016-02" db="EMBL/GenBank/DDBJ databases">
        <title>Comparative genomics of biotechnologically important yeasts.</title>
        <authorList>
            <consortium name="DOE Joint Genome Institute"/>
            <person name="Riley R."/>
            <person name="Haridas S."/>
            <person name="Wolfe K.H."/>
            <person name="Lopes M.R."/>
            <person name="Hittinger C.T."/>
            <person name="Goker M."/>
            <person name="Salamov A."/>
            <person name="Wisecaver J."/>
            <person name="Long T.M."/>
            <person name="Aerts A.L."/>
            <person name="Barry K."/>
            <person name="Choi C."/>
            <person name="Clum A."/>
            <person name="Coughlan A.Y."/>
            <person name="Deshpande S."/>
            <person name="Douglass A.P."/>
            <person name="Hanson S.J."/>
            <person name="Klenk H.-P."/>
            <person name="Labutti K."/>
            <person name="Lapidus A."/>
            <person name="Lindquist E."/>
            <person name="Lipzen A."/>
            <person name="Meier-Kolthoff J.P."/>
            <person name="Ohm R.A."/>
            <person name="Otillar R.P."/>
            <person name="Pangilinan J."/>
            <person name="Peng Y."/>
            <person name="Rokas A."/>
            <person name="Rosa C.A."/>
            <person name="Scheuner C."/>
            <person name="Sibirny A.A."/>
            <person name="Slot J.C."/>
            <person name="Stielow J.B."/>
            <person name="Sun H."/>
            <person name="Kurtzman C.P."/>
            <person name="Blackwell M."/>
            <person name="Jeffries T.W."/>
            <person name="Grigoriev I.V."/>
        </authorList>
    </citation>
    <scope>NUCLEOTIDE SEQUENCE [LARGE SCALE GENOMIC DNA]</scope>
    <source>
        <strain evidence="7">NRRL Y-17796</strain>
    </source>
</reference>
<sequence>MSIRSILAKLPKYPKLLVIGNESMDIDSFASSVLFSLYSTTSTTPATPFINIPRADLALRPEIALIMKQLDIPVDNMLFADDRTDLSAMKWILVDHNQLTGPLAAYNGNIVGIIDHHVIENEAITKMQLDPYLIDQSGSCCSLVTKYISKAIDAHMDPSAQQQLAQLALAPIIIDTSNLQNRVTHYDTEAFEYWTAKLQGFDAASWYAVLHTEKANVSGFTTAELLRRDYKQWTSESGLKLGFSSSVKSLQWLHEHAKSQNQDFDTEWKKYAAEKNLDLSFILCSYQKDVQCRQLCLYIRTTTGSEDTNKFVAALKKEFNLEPWIDSDQPNIYKWNQRSPANRKAIAPFVRTSL</sequence>
<evidence type="ECO:0000259" key="5">
    <source>
        <dbReference type="SMART" id="SM01131"/>
    </source>
</evidence>
<keyword evidence="4" id="KW-0464">Manganese</keyword>
<keyword evidence="7" id="KW-1185">Reference proteome</keyword>
<evidence type="ECO:0000313" key="6">
    <source>
        <dbReference type="EMBL" id="ODV88596.1"/>
    </source>
</evidence>
<dbReference type="EMBL" id="KV453843">
    <property type="protein sequence ID" value="ODV88596.1"/>
    <property type="molecule type" value="Genomic_DNA"/>
</dbReference>
<evidence type="ECO:0000256" key="3">
    <source>
        <dbReference type="ARBA" id="ARBA00022801"/>
    </source>
</evidence>
<dbReference type="Pfam" id="PF01368">
    <property type="entry name" value="DHH"/>
    <property type="match status" value="1"/>
</dbReference>
<dbReference type="Proteomes" id="UP000095023">
    <property type="component" value="Unassembled WGS sequence"/>
</dbReference>
<evidence type="ECO:0000256" key="2">
    <source>
        <dbReference type="ARBA" id="ARBA00022723"/>
    </source>
</evidence>
<evidence type="ECO:0000256" key="1">
    <source>
        <dbReference type="ARBA" id="ARBA00001936"/>
    </source>
</evidence>
<dbReference type="InterPro" id="IPR004097">
    <property type="entry name" value="DHHA2"/>
</dbReference>
<dbReference type="Pfam" id="PF02833">
    <property type="entry name" value="DHHA2"/>
    <property type="match status" value="1"/>
</dbReference>
<dbReference type="Gene3D" id="3.10.310.20">
    <property type="entry name" value="DHHA2 domain"/>
    <property type="match status" value="1"/>
</dbReference>
<dbReference type="InterPro" id="IPR001667">
    <property type="entry name" value="DDH_dom"/>
</dbReference>
<accession>A0A1E4TA16</accession>
<dbReference type="SMART" id="SM01131">
    <property type="entry name" value="DHHA2"/>
    <property type="match status" value="1"/>
</dbReference>
<feature type="domain" description="DHHA2" evidence="5">
    <location>
        <begin position="207"/>
        <end position="354"/>
    </location>
</feature>
<organism evidence="6 7">
    <name type="scientific">Tortispora caseinolytica NRRL Y-17796</name>
    <dbReference type="NCBI Taxonomy" id="767744"/>
    <lineage>
        <taxon>Eukaryota</taxon>
        <taxon>Fungi</taxon>
        <taxon>Dikarya</taxon>
        <taxon>Ascomycota</taxon>
        <taxon>Saccharomycotina</taxon>
        <taxon>Trigonopsidomycetes</taxon>
        <taxon>Trigonopsidales</taxon>
        <taxon>Trigonopsidaceae</taxon>
        <taxon>Tortispora</taxon>
    </lineage>
</organism>
<dbReference type="InterPro" id="IPR038763">
    <property type="entry name" value="DHH_sf"/>
</dbReference>
<keyword evidence="3" id="KW-0378">Hydrolase</keyword>
<dbReference type="OrthoDB" id="374045at2759"/>
<dbReference type="GO" id="GO:0005737">
    <property type="term" value="C:cytoplasm"/>
    <property type="evidence" value="ECO:0007669"/>
    <property type="project" value="InterPro"/>
</dbReference>
<keyword evidence="2" id="KW-0479">Metal-binding</keyword>
<dbReference type="PANTHER" id="PTHR12112:SF39">
    <property type="entry name" value="EG:152A3.5 PROTEIN (FBGN0003116_PN PROTEIN)"/>
    <property type="match status" value="1"/>
</dbReference>
<dbReference type="InterPro" id="IPR038222">
    <property type="entry name" value="DHHA2_dom_sf"/>
</dbReference>
<evidence type="ECO:0000313" key="7">
    <source>
        <dbReference type="Proteomes" id="UP000095023"/>
    </source>
</evidence>
<dbReference type="GO" id="GO:0004309">
    <property type="term" value="F:exopolyphosphatase activity"/>
    <property type="evidence" value="ECO:0007669"/>
    <property type="project" value="TreeGrafter"/>
</dbReference>
<name>A0A1E4TA16_9ASCO</name>
<dbReference type="Gene3D" id="3.90.1640.10">
    <property type="entry name" value="inorganic pyrophosphatase (n-terminal core)"/>
    <property type="match status" value="1"/>
</dbReference>
<evidence type="ECO:0000256" key="4">
    <source>
        <dbReference type="ARBA" id="ARBA00023211"/>
    </source>
</evidence>
<proteinExistence type="predicted"/>
<gene>
    <name evidence="6" type="ORF">CANCADRAFT_57753</name>
</gene>
<dbReference type="PANTHER" id="PTHR12112">
    <property type="entry name" value="BNIP - RELATED"/>
    <property type="match status" value="1"/>
</dbReference>
<dbReference type="SUPFAM" id="SSF64182">
    <property type="entry name" value="DHH phosphoesterases"/>
    <property type="match status" value="1"/>
</dbReference>